<gene>
    <name evidence="1" type="ORF">BKCO1_4500083</name>
</gene>
<dbReference type="OrthoDB" id="4347at2759"/>
<proteinExistence type="predicted"/>
<dbReference type="RefSeq" id="XP_020127927.1">
    <property type="nucleotide sequence ID" value="XM_020276247.1"/>
</dbReference>
<dbReference type="GeneID" id="31016508"/>
<dbReference type="GO" id="GO:0005737">
    <property type="term" value="C:cytoplasm"/>
    <property type="evidence" value="ECO:0007669"/>
    <property type="project" value="TreeGrafter"/>
</dbReference>
<organism evidence="1 2">
    <name type="scientific">Diplodia corticola</name>
    <dbReference type="NCBI Taxonomy" id="236234"/>
    <lineage>
        <taxon>Eukaryota</taxon>
        <taxon>Fungi</taxon>
        <taxon>Dikarya</taxon>
        <taxon>Ascomycota</taxon>
        <taxon>Pezizomycotina</taxon>
        <taxon>Dothideomycetes</taxon>
        <taxon>Dothideomycetes incertae sedis</taxon>
        <taxon>Botryosphaeriales</taxon>
        <taxon>Botryosphaeriaceae</taxon>
        <taxon>Diplodia</taxon>
    </lineage>
</organism>
<keyword evidence="2" id="KW-1185">Reference proteome</keyword>
<reference evidence="1 2" key="1">
    <citation type="submission" date="2016-10" db="EMBL/GenBank/DDBJ databases">
        <title>Proteomics and genomics reveal pathogen-plant mechanisms compatible with a hemibiotrophic lifestyle of Diplodia corticola.</title>
        <authorList>
            <person name="Fernandes I."/>
            <person name="De Jonge R."/>
            <person name="Van De Peer Y."/>
            <person name="Devreese B."/>
            <person name="Alves A."/>
            <person name="Esteves A.C."/>
        </authorList>
    </citation>
    <scope>NUCLEOTIDE SEQUENCE [LARGE SCALE GENOMIC DNA]</scope>
    <source>
        <strain evidence="1 2">CBS 112549</strain>
    </source>
</reference>
<dbReference type="PANTHER" id="PTHR28110:SF1">
    <property type="entry name" value="TRANSMEMBRANE PROTEIN"/>
    <property type="match status" value="1"/>
</dbReference>
<comment type="caution">
    <text evidence="1">The sequence shown here is derived from an EMBL/GenBank/DDBJ whole genome shotgun (WGS) entry which is preliminary data.</text>
</comment>
<dbReference type="EMBL" id="MNUE01000045">
    <property type="protein sequence ID" value="OJD31667.1"/>
    <property type="molecule type" value="Genomic_DNA"/>
</dbReference>
<protein>
    <submittedName>
        <fullName evidence="1">Cytoplasm protein</fullName>
    </submittedName>
</protein>
<dbReference type="PANTHER" id="PTHR28110">
    <property type="entry name" value="TRANSMEMBRANE PROTEIN"/>
    <property type="match status" value="1"/>
</dbReference>
<name>A0A1J9RGK6_9PEZI</name>
<dbReference type="Proteomes" id="UP000183809">
    <property type="component" value="Unassembled WGS sequence"/>
</dbReference>
<dbReference type="PROSITE" id="PS51257">
    <property type="entry name" value="PROKAR_LIPOPROTEIN"/>
    <property type="match status" value="1"/>
</dbReference>
<accession>A0A1J9RGK6</accession>
<sequence length="272" mass="30771">MTSADQKALHTNLVVVACHAHFLGDPEAADCDVYSPQQWNLQPFQQPRGHKPGEHETFLDHIQAGLNKLSSGAAKDNSILIFSGGFTSNSVHLSEARSYFRAAIALTKLHGQSESCKSLFGSKIFLEEHATDSYQNLLFSLLCFRKAIGRYPETIQIITHAFKSERFLMSHAKAIRWPSDRIRVQGIDPVMSVEEYEDTKSGERQRGFLPWTQDMYGRREPLKQKRVSRGWQESTLDVLSAEFEPGIGELLRYDGGEEGQTLYHGNLPWCRV</sequence>
<dbReference type="AlphaFoldDB" id="A0A1J9RGK6"/>
<dbReference type="InterPro" id="IPR055323">
    <property type="entry name" value="C57A10.07/YOR238W"/>
</dbReference>
<evidence type="ECO:0000313" key="1">
    <source>
        <dbReference type="EMBL" id="OJD31667.1"/>
    </source>
</evidence>
<evidence type="ECO:0000313" key="2">
    <source>
        <dbReference type="Proteomes" id="UP000183809"/>
    </source>
</evidence>